<organism evidence="1 2">
    <name type="scientific">[Clostridium] clostridioforme 90A6</name>
    <dbReference type="NCBI Taxonomy" id="999406"/>
    <lineage>
        <taxon>Bacteria</taxon>
        <taxon>Bacillati</taxon>
        <taxon>Bacillota</taxon>
        <taxon>Clostridia</taxon>
        <taxon>Lachnospirales</taxon>
        <taxon>Lachnospiraceae</taxon>
        <taxon>Enterocloster</taxon>
    </lineage>
</organism>
<keyword evidence="2" id="KW-1185">Reference proteome</keyword>
<sequence length="39" mass="4603">MDIMMNPHFHTDFSISDSLIFVRKSVLIYETIIYEIAVI</sequence>
<evidence type="ECO:0000313" key="1">
    <source>
        <dbReference type="EMBL" id="ENZ59585.1"/>
    </source>
</evidence>
<reference evidence="1" key="1">
    <citation type="submission" date="2013-01" db="EMBL/GenBank/DDBJ databases">
        <title>The Genome Sequence of Clostridium clostridioforme 90A6.</title>
        <authorList>
            <consortium name="The Broad Institute Genome Sequencing Platform"/>
            <person name="Earl A."/>
            <person name="Ward D."/>
            <person name="Feldgarden M."/>
            <person name="Gevers D."/>
            <person name="Courvalin P."/>
            <person name="Lambert T."/>
            <person name="Walker B."/>
            <person name="Young S.K."/>
            <person name="Zeng Q."/>
            <person name="Gargeya S."/>
            <person name="Fitzgerald M."/>
            <person name="Haas B."/>
            <person name="Abouelleil A."/>
            <person name="Alvarado L."/>
            <person name="Arachchi H.M."/>
            <person name="Berlin A.M."/>
            <person name="Chapman S.B."/>
            <person name="Dewar J."/>
            <person name="Goldberg J."/>
            <person name="Griggs A."/>
            <person name="Gujja S."/>
            <person name="Hansen M."/>
            <person name="Howarth C."/>
            <person name="Imamovic A."/>
            <person name="Larimer J."/>
            <person name="McCowan C."/>
            <person name="Murphy C."/>
            <person name="Neiman D."/>
            <person name="Pearson M."/>
            <person name="Priest M."/>
            <person name="Roberts A."/>
            <person name="Saif S."/>
            <person name="Shea T."/>
            <person name="Sisk P."/>
            <person name="Sykes S."/>
            <person name="Wortman J."/>
            <person name="Nusbaum C."/>
            <person name="Birren B."/>
        </authorList>
    </citation>
    <scope>NUCLEOTIDE SEQUENCE [LARGE SCALE GENOMIC DNA]</scope>
    <source>
        <strain evidence="1">90A6</strain>
    </source>
</reference>
<accession>R0B588</accession>
<evidence type="ECO:0000313" key="2">
    <source>
        <dbReference type="Proteomes" id="UP000013180"/>
    </source>
</evidence>
<name>R0B588_9FIRM</name>
<proteinExistence type="predicted"/>
<dbReference type="EMBL" id="AGYL01000044">
    <property type="protein sequence ID" value="ENZ59585.1"/>
    <property type="molecule type" value="Genomic_DNA"/>
</dbReference>
<dbReference type="AlphaFoldDB" id="R0B588"/>
<protein>
    <submittedName>
        <fullName evidence="1">Uncharacterized protein</fullName>
    </submittedName>
</protein>
<dbReference type="HOGENOM" id="CLU_3307354_0_0_9"/>
<dbReference type="Proteomes" id="UP000013180">
    <property type="component" value="Unassembled WGS sequence"/>
</dbReference>
<gene>
    <name evidence="1" type="ORF">HMPREF1083_04520</name>
</gene>
<comment type="caution">
    <text evidence="1">The sequence shown here is derived from an EMBL/GenBank/DDBJ whole genome shotgun (WGS) entry which is preliminary data.</text>
</comment>